<reference evidence="5" key="1">
    <citation type="submission" date="2023-11" db="EMBL/GenBank/DDBJ databases">
        <title>Genome assemblies of two species of porcelain crab, Petrolisthes cinctipes and Petrolisthes manimaculis (Anomura: Porcellanidae).</title>
        <authorList>
            <person name="Angst P."/>
        </authorList>
    </citation>
    <scope>NUCLEOTIDE SEQUENCE</scope>
    <source>
        <strain evidence="5">PB745_02</strain>
        <tissue evidence="5">Gill</tissue>
    </source>
</reference>
<dbReference type="AlphaFoldDB" id="A0AAE1QLU2"/>
<evidence type="ECO:0000313" key="5">
    <source>
        <dbReference type="EMBL" id="KAK4328855.1"/>
    </source>
</evidence>
<dbReference type="InterPro" id="IPR003593">
    <property type="entry name" value="AAA+_ATPase"/>
</dbReference>
<feature type="region of interest" description="Disordered" evidence="3">
    <location>
        <begin position="526"/>
        <end position="612"/>
    </location>
</feature>
<gene>
    <name evidence="5" type="ORF">Pmani_000746</name>
</gene>
<dbReference type="PROSITE" id="PS00674">
    <property type="entry name" value="AAA"/>
    <property type="match status" value="1"/>
</dbReference>
<dbReference type="Gene3D" id="3.40.50.300">
    <property type="entry name" value="P-loop containing nucleotide triphosphate hydrolases"/>
    <property type="match status" value="2"/>
</dbReference>
<evidence type="ECO:0000259" key="4">
    <source>
        <dbReference type="SMART" id="SM00382"/>
    </source>
</evidence>
<feature type="compositionally biased region" description="Basic residues" evidence="3">
    <location>
        <begin position="849"/>
        <end position="863"/>
    </location>
</feature>
<dbReference type="GO" id="GO:0016887">
    <property type="term" value="F:ATP hydrolysis activity"/>
    <property type="evidence" value="ECO:0007669"/>
    <property type="project" value="InterPro"/>
</dbReference>
<feature type="region of interest" description="Disordered" evidence="3">
    <location>
        <begin position="210"/>
        <end position="233"/>
    </location>
</feature>
<feature type="compositionally biased region" description="Basic residues" evidence="3">
    <location>
        <begin position="871"/>
        <end position="880"/>
    </location>
</feature>
<evidence type="ECO:0000256" key="1">
    <source>
        <dbReference type="ARBA" id="ARBA00022741"/>
    </source>
</evidence>
<dbReference type="InterPro" id="IPR041569">
    <property type="entry name" value="AAA_lid_3"/>
</dbReference>
<keyword evidence="6" id="KW-1185">Reference proteome</keyword>
<accession>A0AAE1QLU2</accession>
<feature type="compositionally biased region" description="Low complexity" evidence="3">
    <location>
        <begin position="582"/>
        <end position="593"/>
    </location>
</feature>
<dbReference type="Pfam" id="PF17862">
    <property type="entry name" value="AAA_lid_3"/>
    <property type="match status" value="1"/>
</dbReference>
<feature type="region of interest" description="Disordered" evidence="3">
    <location>
        <begin position="849"/>
        <end position="903"/>
    </location>
</feature>
<keyword evidence="1" id="KW-0547">Nucleotide-binding</keyword>
<feature type="compositionally biased region" description="Low complexity" evidence="3">
    <location>
        <begin position="881"/>
        <end position="903"/>
    </location>
</feature>
<dbReference type="Gene3D" id="1.10.8.60">
    <property type="match status" value="2"/>
</dbReference>
<dbReference type="PANTHER" id="PTHR23077:SF171">
    <property type="entry name" value="NUCLEAR VALOSIN-CONTAINING PROTEIN-LIKE"/>
    <property type="match status" value="1"/>
</dbReference>
<dbReference type="EMBL" id="JAWZYT010000052">
    <property type="protein sequence ID" value="KAK4328855.1"/>
    <property type="molecule type" value="Genomic_DNA"/>
</dbReference>
<feature type="region of interest" description="Disordered" evidence="3">
    <location>
        <begin position="350"/>
        <end position="370"/>
    </location>
</feature>
<dbReference type="Pfam" id="PF00004">
    <property type="entry name" value="AAA"/>
    <property type="match status" value="2"/>
</dbReference>
<feature type="compositionally biased region" description="Low complexity" evidence="3">
    <location>
        <begin position="1230"/>
        <end position="1240"/>
    </location>
</feature>
<feature type="domain" description="AAA+ ATPase" evidence="4">
    <location>
        <begin position="690"/>
        <end position="830"/>
    </location>
</feature>
<dbReference type="Proteomes" id="UP001292094">
    <property type="component" value="Unassembled WGS sequence"/>
</dbReference>
<protein>
    <recommendedName>
        <fullName evidence="4">AAA+ ATPase domain-containing protein</fullName>
    </recommendedName>
</protein>
<comment type="caution">
    <text evidence="5">The sequence shown here is derived from an EMBL/GenBank/DDBJ whole genome shotgun (WGS) entry which is preliminary data.</text>
</comment>
<feature type="domain" description="AAA+ ATPase" evidence="4">
    <location>
        <begin position="1032"/>
        <end position="1163"/>
    </location>
</feature>
<sequence length="1255" mass="136896">MLSVEAECDHQYFPCLKCSALVPFSAKEIHSVECHQLSQRTFTHPYILGLSLFTCVTTVGTKEETTASGGKKTKKGKKKKVEERVEPLRPLEPEPDWLKKISAALHYRLILLNERDLVRCGVTAYSPVVVEWQCGGDGGDDGSSGGGQQCISVAFLAIPDECVGIGEAKLHYKSSELYLPGIQNHSSVWIRKMTRGVVCVSEVVLTPGSKTQTTQDSQQARKTLSRTQTPQYSLQNTLSRTDMTQYSQQANRTLNNTQEAQQYSQQMKRLLYADYPLGAPFTLTIGSLVYLPSLSGKEEIFTVTGYKILNPGDSMVNKNMIMSTSDGSVSVPSELLVTWDKCDNSSPSLTKSMSQLQLSDTTHHSSNLQLSNSSNLQLSNTSHHFSNLQLSDMTHDSSILHHLNTPTSSNLQLIDAQNLSSFQLSNSTSRQSTDTRHLTNLQLTNTQNLSKLQLSDTRNLSNLQLSDAQYLSNLQFTDTQNSSSFQHTDTHNLSNLQPINTTSSSLLVTVDEIQVGDSSLEHTHINSNFVTSTPKRCTGGDDSDDGGGGDNVEKLHITLPPGQSSGGVDGSSGGGRLQAEASDGSDSGSVGVVDSGGVGDSSSGDRGTLHITHNTDDNKVWFRVGKNTRVVIRPPVVPYDDVRQSYLKRVPETIGRQKYCEDNAYLSLKKLILSQLKEGTFKDKPLLGGCCGGVLVCGPPGTGKTLMVRQVAEEEGISLVSLTLTHLTQNNNNASPEEVVAKRVKMAIHRAPSILFLDEVDSLCPAVGENQHKTHKGGDITAAVLRAFSTIQSSNHPVVVVGASSRGEHIHPRLRCAGRLDREVMVPLPDTHRRSIILHHLLSTTHTLHHNHSTTHTPHHSLHHNNSTTHTPHHSFHHNSHSSTHNNHSTPTHHLSRSTTQDSLLSSSHTQLLSTLHPLLHTHQVDTIASRAYGFSGADLSVLIHCAWMACVNRVQKKSHTKCESEREKEEQYCLTEEDLIEGLAGIVPTMLRHHHSALAMVKWSDIWGYQSVKDKLQRLVTQHMSAPEDHPLRGVLLYGPPGCSKTMIVRALATETGFTFFTLKCSEVLSKYVGESEKTLSRVLVKARQAAPSLVFMDEVDSLCADRGDGGGGGLVSELLTLLTHTEGGVMVVAATNRPHVVDEALLRPGFLEVVIEVGLPDTESREDIWQGLLAGVPTQETDAPIDITALSQATEGYSGAEIKAMYQMAAHRVISQLIDVKGNHYVSATPTPTAATELGPPPPPPSKHRCEAK</sequence>
<dbReference type="SUPFAM" id="SSF52540">
    <property type="entry name" value="P-loop containing nucleoside triphosphate hydrolases"/>
    <property type="match status" value="2"/>
</dbReference>
<feature type="compositionally biased region" description="Polar residues" evidence="3">
    <location>
        <begin position="350"/>
        <end position="360"/>
    </location>
</feature>
<feature type="compositionally biased region" description="Polar residues" evidence="3">
    <location>
        <begin position="526"/>
        <end position="535"/>
    </location>
</feature>
<feature type="region of interest" description="Disordered" evidence="3">
    <location>
        <begin position="1230"/>
        <end position="1255"/>
    </location>
</feature>
<organism evidence="5 6">
    <name type="scientific">Petrolisthes manimaculis</name>
    <dbReference type="NCBI Taxonomy" id="1843537"/>
    <lineage>
        <taxon>Eukaryota</taxon>
        <taxon>Metazoa</taxon>
        <taxon>Ecdysozoa</taxon>
        <taxon>Arthropoda</taxon>
        <taxon>Crustacea</taxon>
        <taxon>Multicrustacea</taxon>
        <taxon>Malacostraca</taxon>
        <taxon>Eumalacostraca</taxon>
        <taxon>Eucarida</taxon>
        <taxon>Decapoda</taxon>
        <taxon>Pleocyemata</taxon>
        <taxon>Anomura</taxon>
        <taxon>Galatheoidea</taxon>
        <taxon>Porcellanidae</taxon>
        <taxon>Petrolisthes</taxon>
    </lineage>
</organism>
<dbReference type="InterPro" id="IPR050168">
    <property type="entry name" value="AAA_ATPase_domain"/>
</dbReference>
<dbReference type="PANTHER" id="PTHR23077">
    <property type="entry name" value="AAA-FAMILY ATPASE"/>
    <property type="match status" value="1"/>
</dbReference>
<proteinExistence type="predicted"/>
<feature type="compositionally biased region" description="Gly residues" evidence="3">
    <location>
        <begin position="564"/>
        <end position="576"/>
    </location>
</feature>
<evidence type="ECO:0000313" key="6">
    <source>
        <dbReference type="Proteomes" id="UP001292094"/>
    </source>
</evidence>
<dbReference type="InterPro" id="IPR003960">
    <property type="entry name" value="ATPase_AAA_CS"/>
</dbReference>
<dbReference type="GO" id="GO:0005524">
    <property type="term" value="F:ATP binding"/>
    <property type="evidence" value="ECO:0007669"/>
    <property type="project" value="UniProtKB-KW"/>
</dbReference>
<dbReference type="SMART" id="SM00382">
    <property type="entry name" value="AAA"/>
    <property type="match status" value="2"/>
</dbReference>
<name>A0AAE1QLU2_9EUCA</name>
<dbReference type="InterPro" id="IPR027417">
    <property type="entry name" value="P-loop_NTPase"/>
</dbReference>
<evidence type="ECO:0000256" key="2">
    <source>
        <dbReference type="ARBA" id="ARBA00022840"/>
    </source>
</evidence>
<feature type="region of interest" description="Disordered" evidence="3">
    <location>
        <begin position="64"/>
        <end position="84"/>
    </location>
</feature>
<dbReference type="InterPro" id="IPR003959">
    <property type="entry name" value="ATPase_AAA_core"/>
</dbReference>
<keyword evidence="2" id="KW-0067">ATP-binding</keyword>
<evidence type="ECO:0000256" key="3">
    <source>
        <dbReference type="SAM" id="MobiDB-lite"/>
    </source>
</evidence>